<dbReference type="AlphaFoldDB" id="A0A6M9PRW8"/>
<sequence length="195" mass="22198">MAKITRDSLLSLEAYHKERPAFREKAIQERRIRTVHLGDHLTMIFENEFLMRYQIQEMLRVEKTFETEGIKDELNAYNPLVPDGSNFKATMMLEYPNEADRKVALAKLVGVEHQVFIEVEGQPRVYAVADEDLERSTAEKTSAVHFMRFDLSPNMKIALKAGAQIMVGCDHKGYPMHVETVAPETLASLVSDLSA</sequence>
<dbReference type="KEGG" id="pani:DCO16_03585"/>
<dbReference type="InterPro" id="IPR021890">
    <property type="entry name" value="DUF3501"/>
</dbReference>
<dbReference type="EMBL" id="CP028941">
    <property type="protein sequence ID" value="QKM62238.1"/>
    <property type="molecule type" value="Genomic_DNA"/>
</dbReference>
<keyword evidence="2" id="KW-1185">Reference proteome</keyword>
<name>A0A6M9PRW8_9BURK</name>
<proteinExistence type="predicted"/>
<evidence type="ECO:0000313" key="2">
    <source>
        <dbReference type="Proteomes" id="UP000500806"/>
    </source>
</evidence>
<organism evidence="1 2">
    <name type="scientific">Polynucleobacter antarcticus</name>
    <dbReference type="NCBI Taxonomy" id="1743162"/>
    <lineage>
        <taxon>Bacteria</taxon>
        <taxon>Pseudomonadati</taxon>
        <taxon>Pseudomonadota</taxon>
        <taxon>Betaproteobacteria</taxon>
        <taxon>Burkholderiales</taxon>
        <taxon>Burkholderiaceae</taxon>
        <taxon>Polynucleobacter</taxon>
    </lineage>
</organism>
<gene>
    <name evidence="1" type="ORF">DCO16_03585</name>
</gene>
<dbReference type="RefSeq" id="WP_173942384.1">
    <property type="nucleotide sequence ID" value="NZ_CBCSCD010000003.1"/>
</dbReference>
<evidence type="ECO:0000313" key="1">
    <source>
        <dbReference type="EMBL" id="QKM62238.1"/>
    </source>
</evidence>
<dbReference type="Proteomes" id="UP000500806">
    <property type="component" value="Chromosome"/>
</dbReference>
<protein>
    <submittedName>
        <fullName evidence="1">DUF3501 domain-containing protein</fullName>
    </submittedName>
</protein>
<reference evidence="1 2" key="1">
    <citation type="submission" date="2018-04" db="EMBL/GenBank/DDBJ databases">
        <title>Polynucleobacter sp. LimPoW16 genome.</title>
        <authorList>
            <person name="Hahn M.W."/>
        </authorList>
    </citation>
    <scope>NUCLEOTIDE SEQUENCE [LARGE SCALE GENOMIC DNA]</scope>
    <source>
        <strain evidence="1 2">LimPoW16</strain>
    </source>
</reference>
<accession>A0A6M9PRW8</accession>
<dbReference type="Pfam" id="PF12007">
    <property type="entry name" value="DUF3501"/>
    <property type="match status" value="1"/>
</dbReference>